<keyword evidence="2" id="KW-0540">Nuclease</keyword>
<evidence type="ECO:0000313" key="3">
    <source>
        <dbReference type="Proteomes" id="UP000601789"/>
    </source>
</evidence>
<evidence type="ECO:0000259" key="1">
    <source>
        <dbReference type="Pfam" id="PF03372"/>
    </source>
</evidence>
<keyword evidence="2" id="KW-0255">Endonuclease</keyword>
<dbReference type="PANTHER" id="PTHR14859">
    <property type="entry name" value="CALCOFLUOR WHITE HYPERSENSITIVE PROTEIN PRECURSOR"/>
    <property type="match status" value="1"/>
</dbReference>
<proteinExistence type="predicted"/>
<dbReference type="InterPro" id="IPR005135">
    <property type="entry name" value="Endo/exonuclease/phosphatase"/>
</dbReference>
<sequence>MKCVSYNIQFGFGEDAKFDLERIVERLHGADLIALQEVTRNSPLNGHRDLVADIREMLPEYFAVFGPNFEAEIGSRVENGRAIDVRLEFGNMILSKTPILVSRNILLPRTRSYNKVNLQRGALEAVIDTPFGPTRFYSVHLDHRGTDERLRQIDFLMERLVNYLVEGGGISGFNELGFTEPPTPEAYVVFGDFNMLPGSREYEAVTGTPDHEFGTPMVARYAVDAALLADGDTRATCVNLADPADASMHKRLDYCFVHPSLAARVKRLSVDFDAVGSDHKPIWVELA</sequence>
<protein>
    <submittedName>
        <fullName evidence="2">Endonuclease/exonuclease/phosphatase family protein</fullName>
    </submittedName>
</protein>
<comment type="caution">
    <text evidence="2">The sequence shown here is derived from an EMBL/GenBank/DDBJ whole genome shotgun (WGS) entry which is preliminary data.</text>
</comment>
<dbReference type="Proteomes" id="UP000601789">
    <property type="component" value="Unassembled WGS sequence"/>
</dbReference>
<dbReference type="SUPFAM" id="SSF56219">
    <property type="entry name" value="DNase I-like"/>
    <property type="match status" value="1"/>
</dbReference>
<dbReference type="InterPro" id="IPR036691">
    <property type="entry name" value="Endo/exonu/phosph_ase_sf"/>
</dbReference>
<dbReference type="InterPro" id="IPR051916">
    <property type="entry name" value="GPI-anchor_lipid_remodeler"/>
</dbReference>
<name>A0ABS0SFY8_9HYPH</name>
<dbReference type="Gene3D" id="3.60.10.10">
    <property type="entry name" value="Endonuclease/exonuclease/phosphatase"/>
    <property type="match status" value="1"/>
</dbReference>
<dbReference type="EMBL" id="JADGMQ010000014">
    <property type="protein sequence ID" value="MBI1622207.1"/>
    <property type="molecule type" value="Genomic_DNA"/>
</dbReference>
<reference evidence="2 3" key="1">
    <citation type="submission" date="2020-10" db="EMBL/GenBank/DDBJ databases">
        <title>Aquamicrobium zhengzhouensis sp. nov., a exopolysaccharide producing bacterium isolated from farmland soil.</title>
        <authorList>
            <person name="Wang X."/>
        </authorList>
    </citation>
    <scope>NUCLEOTIDE SEQUENCE [LARGE SCALE GENOMIC DNA]</scope>
    <source>
        <strain evidence="3">cd-1</strain>
    </source>
</reference>
<keyword evidence="3" id="KW-1185">Reference proteome</keyword>
<accession>A0ABS0SFY8</accession>
<gene>
    <name evidence="2" type="ORF">IOD40_16220</name>
</gene>
<feature type="domain" description="Endonuclease/exonuclease/phosphatase" evidence="1">
    <location>
        <begin position="4"/>
        <end position="279"/>
    </location>
</feature>
<dbReference type="RefSeq" id="WP_198477746.1">
    <property type="nucleotide sequence ID" value="NZ_JADGMQ010000014.1"/>
</dbReference>
<organism evidence="2 3">
    <name type="scientific">Aquamicrobium zhengzhouense</name>
    <dbReference type="NCBI Taxonomy" id="2781738"/>
    <lineage>
        <taxon>Bacteria</taxon>
        <taxon>Pseudomonadati</taxon>
        <taxon>Pseudomonadota</taxon>
        <taxon>Alphaproteobacteria</taxon>
        <taxon>Hyphomicrobiales</taxon>
        <taxon>Phyllobacteriaceae</taxon>
        <taxon>Aquamicrobium</taxon>
    </lineage>
</organism>
<dbReference type="GO" id="GO:0004519">
    <property type="term" value="F:endonuclease activity"/>
    <property type="evidence" value="ECO:0007669"/>
    <property type="project" value="UniProtKB-KW"/>
</dbReference>
<evidence type="ECO:0000313" key="2">
    <source>
        <dbReference type="EMBL" id="MBI1622207.1"/>
    </source>
</evidence>
<dbReference type="Pfam" id="PF03372">
    <property type="entry name" value="Exo_endo_phos"/>
    <property type="match status" value="1"/>
</dbReference>
<keyword evidence="2" id="KW-0378">Hydrolase</keyword>
<dbReference type="PANTHER" id="PTHR14859:SF1">
    <property type="entry name" value="PGAP2-INTERACTING PROTEIN"/>
    <property type="match status" value="1"/>
</dbReference>